<dbReference type="Proteomes" id="UP000230423">
    <property type="component" value="Unassembled WGS sequence"/>
</dbReference>
<dbReference type="PANTHER" id="PTHR37984:SF5">
    <property type="entry name" value="PROTEIN NYNRIN-LIKE"/>
    <property type="match status" value="1"/>
</dbReference>
<dbReference type="EMBL" id="KZ345015">
    <property type="protein sequence ID" value="PIO77015.1"/>
    <property type="molecule type" value="Genomic_DNA"/>
</dbReference>
<gene>
    <name evidence="4" type="ORF">TELCIR_00880</name>
</gene>
<evidence type="ECO:0000313" key="5">
    <source>
        <dbReference type="Proteomes" id="UP000230423"/>
    </source>
</evidence>
<dbReference type="Pfam" id="PF17919">
    <property type="entry name" value="RT_RNaseH_2"/>
    <property type="match status" value="1"/>
</dbReference>
<evidence type="ECO:0000256" key="2">
    <source>
        <dbReference type="ARBA" id="ARBA00023268"/>
    </source>
</evidence>
<organism evidence="4 5">
    <name type="scientific">Teladorsagia circumcincta</name>
    <name type="common">Brown stomach worm</name>
    <name type="synonym">Ostertagia circumcincta</name>
    <dbReference type="NCBI Taxonomy" id="45464"/>
    <lineage>
        <taxon>Eukaryota</taxon>
        <taxon>Metazoa</taxon>
        <taxon>Ecdysozoa</taxon>
        <taxon>Nematoda</taxon>
        <taxon>Chromadorea</taxon>
        <taxon>Rhabditida</taxon>
        <taxon>Rhabditina</taxon>
        <taxon>Rhabditomorpha</taxon>
        <taxon>Strongyloidea</taxon>
        <taxon>Trichostrongylidae</taxon>
        <taxon>Teladorsagia</taxon>
    </lineage>
</organism>
<dbReference type="OrthoDB" id="5850908at2759"/>
<accession>A0A2G9V3E6</accession>
<sequence>MPSPKDVSQLRDFLGLVNFHGNFVKNLHNSRVPLDVLTKKDATFSWTPACQSSFDHVKTIFQSDLLLTHYNPSLPIVVAADASNYGIGAVLSLQFPNGSEKVSYHAHQTLAPVQKKYRKIEKELLLLYLRFRNSTASFTCHFTLKTDHKPLISIFGNKKGVSVHSANRFQRWATTLLNYNFNIQYVNTKDFGQAGAPSRLISSHTSEPEDRVIAAMDKEITAES</sequence>
<proteinExistence type="predicted"/>
<dbReference type="InterPro" id="IPR043502">
    <property type="entry name" value="DNA/RNA_pol_sf"/>
</dbReference>
<evidence type="ECO:0000313" key="4">
    <source>
        <dbReference type="EMBL" id="PIO77015.1"/>
    </source>
</evidence>
<dbReference type="InterPro" id="IPR041577">
    <property type="entry name" value="RT_RNaseH_2"/>
</dbReference>
<dbReference type="PANTHER" id="PTHR37984">
    <property type="entry name" value="PROTEIN CBG26694"/>
    <property type="match status" value="1"/>
</dbReference>
<dbReference type="EC" id="2.7.7.49" evidence="1"/>
<dbReference type="AlphaFoldDB" id="A0A2G9V3E6"/>
<dbReference type="GO" id="GO:0003964">
    <property type="term" value="F:RNA-directed DNA polymerase activity"/>
    <property type="evidence" value="ECO:0007669"/>
    <property type="project" value="UniProtKB-EC"/>
</dbReference>
<keyword evidence="5" id="KW-1185">Reference proteome</keyword>
<name>A0A2G9V3E6_TELCI</name>
<evidence type="ECO:0000259" key="3">
    <source>
        <dbReference type="Pfam" id="PF17919"/>
    </source>
</evidence>
<protein>
    <recommendedName>
        <fullName evidence="1">RNA-directed DNA polymerase</fullName>
        <ecNumber evidence="1">2.7.7.49</ecNumber>
    </recommendedName>
</protein>
<dbReference type="InterPro" id="IPR050951">
    <property type="entry name" value="Retrovirus_Pol_polyprotein"/>
</dbReference>
<evidence type="ECO:0000256" key="1">
    <source>
        <dbReference type="ARBA" id="ARBA00012493"/>
    </source>
</evidence>
<dbReference type="FunFam" id="3.30.70.270:FF:000020">
    <property type="entry name" value="Transposon Tf2-6 polyprotein-like Protein"/>
    <property type="match status" value="1"/>
</dbReference>
<dbReference type="SUPFAM" id="SSF56672">
    <property type="entry name" value="DNA/RNA polymerases"/>
    <property type="match status" value="1"/>
</dbReference>
<keyword evidence="2" id="KW-0511">Multifunctional enzyme</keyword>
<dbReference type="Gene3D" id="3.30.70.270">
    <property type="match status" value="1"/>
</dbReference>
<feature type="domain" description="Reverse transcriptase/retrotransposon-derived protein RNase H-like" evidence="3">
    <location>
        <begin position="46"/>
        <end position="132"/>
    </location>
</feature>
<dbReference type="InterPro" id="IPR043128">
    <property type="entry name" value="Rev_trsase/Diguanyl_cyclase"/>
</dbReference>
<reference evidence="4 5" key="1">
    <citation type="submission" date="2015-09" db="EMBL/GenBank/DDBJ databases">
        <title>Draft genome of the parasitic nematode Teladorsagia circumcincta isolate WARC Sus (inbred).</title>
        <authorList>
            <person name="Mitreva M."/>
        </authorList>
    </citation>
    <scope>NUCLEOTIDE SEQUENCE [LARGE SCALE GENOMIC DNA]</scope>
    <source>
        <strain evidence="4 5">S</strain>
    </source>
</reference>